<name>A0A4R5AA19_9ACTN</name>
<evidence type="ECO:0000313" key="1">
    <source>
        <dbReference type="EMBL" id="TDD68485.1"/>
    </source>
</evidence>
<gene>
    <name evidence="1" type="ORF">E1262_15800</name>
</gene>
<proteinExistence type="predicted"/>
<dbReference type="EMBL" id="SMLB01000020">
    <property type="protein sequence ID" value="TDD68485.1"/>
    <property type="molecule type" value="Genomic_DNA"/>
</dbReference>
<dbReference type="OrthoDB" id="9789109at2"/>
<accession>A0A4R5AA19</accession>
<reference evidence="1 2" key="1">
    <citation type="submission" date="2019-02" db="EMBL/GenBank/DDBJ databases">
        <title>Draft genome sequences of novel Actinobacteria.</title>
        <authorList>
            <person name="Sahin N."/>
            <person name="Ay H."/>
            <person name="Saygin H."/>
        </authorList>
    </citation>
    <scope>NUCLEOTIDE SEQUENCE [LARGE SCALE GENOMIC DNA]</scope>
    <source>
        <strain evidence="1 2">8K307</strain>
    </source>
</reference>
<dbReference type="InterPro" id="IPR007438">
    <property type="entry name" value="DUF488"/>
</dbReference>
<comment type="caution">
    <text evidence="1">The sequence shown here is derived from an EMBL/GenBank/DDBJ whole genome shotgun (WGS) entry which is preliminary data.</text>
</comment>
<dbReference type="PANTHER" id="PTHR39337:SF1">
    <property type="entry name" value="BLR5642 PROTEIN"/>
    <property type="match status" value="1"/>
</dbReference>
<organism evidence="1 2">
    <name type="scientific">Jiangella aurantiaca</name>
    <dbReference type="NCBI Taxonomy" id="2530373"/>
    <lineage>
        <taxon>Bacteria</taxon>
        <taxon>Bacillati</taxon>
        <taxon>Actinomycetota</taxon>
        <taxon>Actinomycetes</taxon>
        <taxon>Jiangellales</taxon>
        <taxon>Jiangellaceae</taxon>
        <taxon>Jiangella</taxon>
    </lineage>
</organism>
<dbReference type="Pfam" id="PF04343">
    <property type="entry name" value="DUF488"/>
    <property type="match status" value="1"/>
</dbReference>
<evidence type="ECO:0000313" key="2">
    <source>
        <dbReference type="Proteomes" id="UP000295217"/>
    </source>
</evidence>
<protein>
    <submittedName>
        <fullName evidence="1">DUF488 domain-containing protein</fullName>
    </submittedName>
</protein>
<dbReference type="AlphaFoldDB" id="A0A4R5AA19"/>
<dbReference type="RefSeq" id="WP_132104100.1">
    <property type="nucleotide sequence ID" value="NZ_SMLB01000020.1"/>
</dbReference>
<dbReference type="PANTHER" id="PTHR39337">
    <property type="entry name" value="BLR5642 PROTEIN"/>
    <property type="match status" value="1"/>
</dbReference>
<sequence>MGVIGVGYEGHTIESFVADLAASGVGLVADVRLTPMSRKAGFSKRGLAAALAAAGIDYVHLPALGNPRDNRVPFAAGDHAARQRYADRLAEPEGQAALDLLAEESAARLVALLCLEADQSRCHRQAVLDRLSAAGRA</sequence>
<keyword evidence="2" id="KW-1185">Reference proteome</keyword>
<dbReference type="Proteomes" id="UP000295217">
    <property type="component" value="Unassembled WGS sequence"/>
</dbReference>